<keyword evidence="4 7" id="KW-0812">Transmembrane</keyword>
<name>A0A0R1GT28_9LACO</name>
<dbReference type="InterPro" id="IPR050367">
    <property type="entry name" value="APC_superfamily"/>
</dbReference>
<feature type="transmembrane region" description="Helical" evidence="7">
    <location>
        <begin position="188"/>
        <end position="211"/>
    </location>
</feature>
<keyword evidence="9" id="KW-1185">Reference proteome</keyword>
<dbReference type="AlphaFoldDB" id="A0A0R1GT28"/>
<dbReference type="GO" id="GO:0022857">
    <property type="term" value="F:transmembrane transporter activity"/>
    <property type="evidence" value="ECO:0007669"/>
    <property type="project" value="InterPro"/>
</dbReference>
<dbReference type="Gene3D" id="1.20.1740.10">
    <property type="entry name" value="Amino acid/polyamine transporter I"/>
    <property type="match status" value="1"/>
</dbReference>
<dbReference type="STRING" id="1423726.FC07_GL002889"/>
<evidence type="ECO:0000256" key="4">
    <source>
        <dbReference type="ARBA" id="ARBA00022692"/>
    </source>
</evidence>
<organism evidence="8 9">
    <name type="scientific">Loigolactobacillus bifermentans DSM 20003</name>
    <dbReference type="NCBI Taxonomy" id="1423726"/>
    <lineage>
        <taxon>Bacteria</taxon>
        <taxon>Bacillati</taxon>
        <taxon>Bacillota</taxon>
        <taxon>Bacilli</taxon>
        <taxon>Lactobacillales</taxon>
        <taxon>Lactobacillaceae</taxon>
        <taxon>Loigolactobacillus</taxon>
    </lineage>
</organism>
<feature type="transmembrane region" description="Helical" evidence="7">
    <location>
        <begin position="434"/>
        <end position="455"/>
    </location>
</feature>
<comment type="caution">
    <text evidence="8">The sequence shown here is derived from an EMBL/GenBank/DDBJ whole genome shotgun (WGS) entry which is preliminary data.</text>
</comment>
<evidence type="ECO:0000256" key="5">
    <source>
        <dbReference type="ARBA" id="ARBA00022989"/>
    </source>
</evidence>
<keyword evidence="2" id="KW-0813">Transport</keyword>
<evidence type="ECO:0000256" key="7">
    <source>
        <dbReference type="SAM" id="Phobius"/>
    </source>
</evidence>
<keyword evidence="5 7" id="KW-1133">Transmembrane helix</keyword>
<dbReference type="PANTHER" id="PTHR42770">
    <property type="entry name" value="AMINO ACID TRANSPORTER-RELATED"/>
    <property type="match status" value="1"/>
</dbReference>
<dbReference type="InterPro" id="IPR002293">
    <property type="entry name" value="AA/rel_permease1"/>
</dbReference>
<dbReference type="GO" id="GO:0005886">
    <property type="term" value="C:plasma membrane"/>
    <property type="evidence" value="ECO:0007669"/>
    <property type="project" value="UniProtKB-SubCell"/>
</dbReference>
<evidence type="ECO:0000313" key="8">
    <source>
        <dbReference type="EMBL" id="KRK37173.1"/>
    </source>
</evidence>
<dbReference type="PATRIC" id="fig|1423726.3.peg.3001"/>
<feature type="transmembrane region" description="Helical" evidence="7">
    <location>
        <begin position="27"/>
        <end position="44"/>
    </location>
</feature>
<gene>
    <name evidence="8" type="ORF">FC07_GL002889</name>
</gene>
<dbReference type="PANTHER" id="PTHR42770:SF15">
    <property type="entry name" value="GLUTAMATE_GAMMA-AMINOBUTYRATE ANTIPORTER-RELATED"/>
    <property type="match status" value="1"/>
</dbReference>
<feature type="transmembrane region" description="Helical" evidence="7">
    <location>
        <begin position="223"/>
        <end position="246"/>
    </location>
</feature>
<feature type="transmembrane region" description="Helical" evidence="7">
    <location>
        <begin position="327"/>
        <end position="347"/>
    </location>
</feature>
<evidence type="ECO:0000256" key="6">
    <source>
        <dbReference type="ARBA" id="ARBA00023136"/>
    </source>
</evidence>
<proteinExistence type="predicted"/>
<dbReference type="Proteomes" id="UP000051461">
    <property type="component" value="Unassembled WGS sequence"/>
</dbReference>
<feature type="transmembrane region" description="Helical" evidence="7">
    <location>
        <begin position="115"/>
        <end position="131"/>
    </location>
</feature>
<keyword evidence="3" id="KW-1003">Cell membrane</keyword>
<evidence type="ECO:0000256" key="3">
    <source>
        <dbReference type="ARBA" id="ARBA00022475"/>
    </source>
</evidence>
<sequence>MALLTFVTVIGFDDIIYPFQNQGLSVVFSWIFMLFAFVIPYELIAAQMGSTFTLNGGGLATWVRHSSNDTLGYWTSWMYWSSTLPYLVDVANSVIVALSWLVLGNNTLDKHMSNLWFGIFTFAIILIFILLENSFKRSLEVMSIIGGGAMFVMTILFVIMTIAGLLHGNPIATQPFDWSAFIPKFDTHYFASTGLLIFAMSGAELGAAYITKMRNPKSEYPKAMIMLAIMTAFLTIFGSFSLGVFFNAHHLPNDLKMNGAYYAFQMLGESFGMGKILLYVFGVVQLLYMLAQLAVLIDAASRVLSADTAANFMPKWLLKQNRFGRPIHSYVFTAGLCLFLLLLSGTLPNINTIFNWLLNLNGIVSPYKTCWVFFAFMALRAHQDRFDSPYVFMRNKYAALAVGAWCFIFTFTCATLGFMPQEAKFGTAAFTHQFWLNVLSVLVLFGLGFIMPLWARFEKHRQQH</sequence>
<protein>
    <submittedName>
        <fullName evidence="8">Amino acid transporter</fullName>
    </submittedName>
</protein>
<dbReference type="PIRSF" id="PIRSF006060">
    <property type="entry name" value="AA_transporter"/>
    <property type="match status" value="1"/>
</dbReference>
<keyword evidence="6 7" id="KW-0472">Membrane</keyword>
<comment type="subcellular location">
    <subcellularLocation>
        <location evidence="1">Cell membrane</location>
        <topology evidence="1">Multi-pass membrane protein</topology>
    </subcellularLocation>
</comment>
<feature type="transmembrane region" description="Helical" evidence="7">
    <location>
        <begin position="397"/>
        <end position="419"/>
    </location>
</feature>
<dbReference type="EMBL" id="AZDA01000054">
    <property type="protein sequence ID" value="KRK37173.1"/>
    <property type="molecule type" value="Genomic_DNA"/>
</dbReference>
<feature type="transmembrane region" description="Helical" evidence="7">
    <location>
        <begin position="353"/>
        <end position="376"/>
    </location>
</feature>
<evidence type="ECO:0000313" key="9">
    <source>
        <dbReference type="Proteomes" id="UP000051461"/>
    </source>
</evidence>
<feature type="transmembrane region" description="Helical" evidence="7">
    <location>
        <begin position="143"/>
        <end position="168"/>
    </location>
</feature>
<reference evidence="8 9" key="1">
    <citation type="journal article" date="2015" name="Genome Announc.">
        <title>Expanding the biotechnology potential of lactobacilli through comparative genomics of 213 strains and associated genera.</title>
        <authorList>
            <person name="Sun Z."/>
            <person name="Harris H.M."/>
            <person name="McCann A."/>
            <person name="Guo C."/>
            <person name="Argimon S."/>
            <person name="Zhang W."/>
            <person name="Yang X."/>
            <person name="Jeffery I.B."/>
            <person name="Cooney J.C."/>
            <person name="Kagawa T.F."/>
            <person name="Liu W."/>
            <person name="Song Y."/>
            <person name="Salvetti E."/>
            <person name="Wrobel A."/>
            <person name="Rasinkangas P."/>
            <person name="Parkhill J."/>
            <person name="Rea M.C."/>
            <person name="O'Sullivan O."/>
            <person name="Ritari J."/>
            <person name="Douillard F.P."/>
            <person name="Paul Ross R."/>
            <person name="Yang R."/>
            <person name="Briner A.E."/>
            <person name="Felis G.E."/>
            <person name="de Vos W.M."/>
            <person name="Barrangou R."/>
            <person name="Klaenhammer T.R."/>
            <person name="Caufield P.W."/>
            <person name="Cui Y."/>
            <person name="Zhang H."/>
            <person name="O'Toole P.W."/>
        </authorList>
    </citation>
    <scope>NUCLEOTIDE SEQUENCE [LARGE SCALE GENOMIC DNA]</scope>
    <source>
        <strain evidence="8 9">DSM 20003</strain>
    </source>
</reference>
<accession>A0A0R1GT28</accession>
<feature type="transmembrane region" description="Helical" evidence="7">
    <location>
        <begin position="84"/>
        <end position="103"/>
    </location>
</feature>
<evidence type="ECO:0000256" key="1">
    <source>
        <dbReference type="ARBA" id="ARBA00004651"/>
    </source>
</evidence>
<dbReference type="Pfam" id="PF13520">
    <property type="entry name" value="AA_permease_2"/>
    <property type="match status" value="1"/>
</dbReference>
<evidence type="ECO:0000256" key="2">
    <source>
        <dbReference type="ARBA" id="ARBA00022448"/>
    </source>
</evidence>